<evidence type="ECO:0000256" key="1">
    <source>
        <dbReference type="ARBA" id="ARBA00000971"/>
    </source>
</evidence>
<keyword evidence="3 5" id="KW-0697">Rotamase</keyword>
<evidence type="ECO:0000259" key="8">
    <source>
        <dbReference type="PROSITE" id="PS50059"/>
    </source>
</evidence>
<dbReference type="Gene3D" id="3.10.50.40">
    <property type="match status" value="1"/>
</dbReference>
<dbReference type="EC" id="5.2.1.8" evidence="2 5"/>
<feature type="signal peptide" evidence="7">
    <location>
        <begin position="1"/>
        <end position="19"/>
    </location>
</feature>
<dbReference type="Pfam" id="PF05698">
    <property type="entry name" value="Trigger_C"/>
    <property type="match status" value="1"/>
</dbReference>
<name>A0ABT2LY55_9FIRM</name>
<dbReference type="PROSITE" id="PS51257">
    <property type="entry name" value="PROKAR_LIPOPROTEIN"/>
    <property type="match status" value="1"/>
</dbReference>
<comment type="catalytic activity">
    <reaction evidence="1 5">
        <text>[protein]-peptidylproline (omega=180) = [protein]-peptidylproline (omega=0)</text>
        <dbReference type="Rhea" id="RHEA:16237"/>
        <dbReference type="Rhea" id="RHEA-COMP:10747"/>
        <dbReference type="Rhea" id="RHEA-COMP:10748"/>
        <dbReference type="ChEBI" id="CHEBI:83833"/>
        <dbReference type="ChEBI" id="CHEBI:83834"/>
        <dbReference type="EC" id="5.2.1.8"/>
    </reaction>
</comment>
<evidence type="ECO:0000256" key="3">
    <source>
        <dbReference type="ARBA" id="ARBA00023110"/>
    </source>
</evidence>
<protein>
    <recommendedName>
        <fullName evidence="2 5">peptidylprolyl isomerase</fullName>
        <ecNumber evidence="2 5">5.2.1.8</ecNumber>
    </recommendedName>
</protein>
<feature type="domain" description="PPIase FKBP-type" evidence="8">
    <location>
        <begin position="95"/>
        <end position="188"/>
    </location>
</feature>
<comment type="caution">
    <text evidence="9">The sequence shown here is derived from an EMBL/GenBank/DDBJ whole genome shotgun (WGS) entry which is preliminary data.</text>
</comment>
<dbReference type="RefSeq" id="WP_118565346.1">
    <property type="nucleotide sequence ID" value="NZ_JAODBU010000003.1"/>
</dbReference>
<dbReference type="PROSITE" id="PS50059">
    <property type="entry name" value="FKBP_PPIASE"/>
    <property type="match status" value="1"/>
</dbReference>
<dbReference type="InterPro" id="IPR008880">
    <property type="entry name" value="Trigger_fac_C"/>
</dbReference>
<dbReference type="Proteomes" id="UP001431199">
    <property type="component" value="Unassembled WGS sequence"/>
</dbReference>
<keyword evidence="10" id="KW-1185">Reference proteome</keyword>
<feature type="chain" id="PRO_5045368583" description="peptidylprolyl isomerase" evidence="7">
    <location>
        <begin position="20"/>
        <end position="417"/>
    </location>
</feature>
<feature type="region of interest" description="Disordered" evidence="6">
    <location>
        <begin position="382"/>
        <end position="417"/>
    </location>
</feature>
<dbReference type="SUPFAM" id="SSF54534">
    <property type="entry name" value="FKBP-like"/>
    <property type="match status" value="1"/>
</dbReference>
<gene>
    <name evidence="9" type="ORF">N5B56_03760</name>
</gene>
<evidence type="ECO:0000256" key="7">
    <source>
        <dbReference type="SAM" id="SignalP"/>
    </source>
</evidence>
<proteinExistence type="predicted"/>
<dbReference type="Gene3D" id="1.10.3120.10">
    <property type="entry name" value="Trigger factor, C-terminal domain"/>
    <property type="match status" value="1"/>
</dbReference>
<dbReference type="EMBL" id="JAODBU010000003">
    <property type="protein sequence ID" value="MCT7398205.1"/>
    <property type="molecule type" value="Genomic_DNA"/>
</dbReference>
<evidence type="ECO:0000313" key="9">
    <source>
        <dbReference type="EMBL" id="MCT7398205.1"/>
    </source>
</evidence>
<dbReference type="InterPro" id="IPR037041">
    <property type="entry name" value="Trigger_fac_C_sf"/>
</dbReference>
<feature type="compositionally biased region" description="Basic and acidic residues" evidence="6">
    <location>
        <begin position="382"/>
        <end position="391"/>
    </location>
</feature>
<evidence type="ECO:0000256" key="6">
    <source>
        <dbReference type="SAM" id="MobiDB-lite"/>
    </source>
</evidence>
<dbReference type="InterPro" id="IPR046357">
    <property type="entry name" value="PPIase_dom_sf"/>
</dbReference>
<dbReference type="SUPFAM" id="SSF109998">
    <property type="entry name" value="Triger factor/SurA peptide-binding domain-like"/>
    <property type="match status" value="1"/>
</dbReference>
<evidence type="ECO:0000256" key="2">
    <source>
        <dbReference type="ARBA" id="ARBA00013194"/>
    </source>
</evidence>
<dbReference type="InterPro" id="IPR027304">
    <property type="entry name" value="Trigger_fact/SurA_dom_sf"/>
</dbReference>
<feature type="compositionally biased region" description="Acidic residues" evidence="6">
    <location>
        <begin position="403"/>
        <end position="417"/>
    </location>
</feature>
<reference evidence="9" key="1">
    <citation type="submission" date="2022-09" db="EMBL/GenBank/DDBJ databases">
        <title>Eubacterium sp. LFL-14 isolated from human feces.</title>
        <authorList>
            <person name="Liu F."/>
        </authorList>
    </citation>
    <scope>NUCLEOTIDE SEQUENCE</scope>
    <source>
        <strain evidence="9">LFL-14</strain>
    </source>
</reference>
<evidence type="ECO:0000313" key="10">
    <source>
        <dbReference type="Proteomes" id="UP001431199"/>
    </source>
</evidence>
<evidence type="ECO:0000256" key="5">
    <source>
        <dbReference type="PROSITE-ProRule" id="PRU00277"/>
    </source>
</evidence>
<keyword evidence="4 5" id="KW-0413">Isomerase</keyword>
<dbReference type="Pfam" id="PF00254">
    <property type="entry name" value="FKBP_C"/>
    <property type="match status" value="1"/>
</dbReference>
<sequence length="417" mass="46567">MFKKSLAVAMAVMMTISLAGCAAGEKIADATGKRSDYDKCKSSYYGTVKLADYDQFEMYSDEVSISDDDVDSEINSVLESDKSYEDTDETDVTDKSIVDISYVGTVKVKKKDFAFDGGTADNQTLDIANSSYIEGFAEGLVGHKVGEKVELNLTFPENYTNSTKDADGNELKLAGKKVKFEVTINKIVKEVTPELTDDYVKKNLKDKYGVETADGLKEYFKNQLEISKVGSTNALADYVEKCDVKVDEDGVKKEVDKQLSSFKDTLEQQSMTMDDYLTQYGNGESEADLKKKIKESITNQFKTYAVICAVVEKSGTVLKEERYNKWLKQIAAQSKYEKVDDFINAYEQYYKSYYGQEIDAEDTFTIQCTYLDAMEILIDKGNVKEGTRPEETTTEATTAAEDASVEETTEAEETTAE</sequence>
<keyword evidence="7" id="KW-0732">Signal</keyword>
<organism evidence="9 10">
    <name type="scientific">Eubacterium album</name>
    <dbReference type="NCBI Taxonomy" id="2978477"/>
    <lineage>
        <taxon>Bacteria</taxon>
        <taxon>Bacillati</taxon>
        <taxon>Bacillota</taxon>
        <taxon>Clostridia</taxon>
        <taxon>Eubacteriales</taxon>
        <taxon>Eubacteriaceae</taxon>
        <taxon>Eubacterium</taxon>
    </lineage>
</organism>
<accession>A0ABT2LY55</accession>
<dbReference type="GO" id="GO:0003755">
    <property type="term" value="F:peptidyl-prolyl cis-trans isomerase activity"/>
    <property type="evidence" value="ECO:0007669"/>
    <property type="project" value="UniProtKB-EC"/>
</dbReference>
<dbReference type="InterPro" id="IPR001179">
    <property type="entry name" value="PPIase_FKBP_dom"/>
</dbReference>
<evidence type="ECO:0000256" key="4">
    <source>
        <dbReference type="ARBA" id="ARBA00023235"/>
    </source>
</evidence>